<dbReference type="HOGENOM" id="CLU_1084405_0_0_7"/>
<evidence type="ECO:0000313" key="2">
    <source>
        <dbReference type="Proteomes" id="UP000002601"/>
    </source>
</evidence>
<reference evidence="1 2" key="1">
    <citation type="submission" date="2009-06" db="EMBL/GenBank/DDBJ databases">
        <title>Complete sequence of Desulfovibrio salexigens DSM 2638.</title>
        <authorList>
            <consortium name="US DOE Joint Genome Institute"/>
            <person name="Lucas S."/>
            <person name="Copeland A."/>
            <person name="Lapidus A."/>
            <person name="Glavina del Rio T."/>
            <person name="Tice H."/>
            <person name="Bruce D."/>
            <person name="Goodwin L."/>
            <person name="Pitluck S."/>
            <person name="Munk A.C."/>
            <person name="Brettin T."/>
            <person name="Detter J.C."/>
            <person name="Han C."/>
            <person name="Tapia R."/>
            <person name="Larimer F."/>
            <person name="Land M."/>
            <person name="Hauser L."/>
            <person name="Kyrpides N."/>
            <person name="Anderson I."/>
            <person name="Wall J.D."/>
            <person name="Arkin A.P."/>
            <person name="Dehal P."/>
            <person name="Chivian D."/>
            <person name="Giles B."/>
            <person name="Hazen T.C."/>
        </authorList>
    </citation>
    <scope>NUCLEOTIDE SEQUENCE [LARGE SCALE GENOMIC DNA]</scope>
    <source>
        <strain evidence="2">ATCC 14822 / DSM 2638 / NCIMB 8403 / VKM B-1763</strain>
    </source>
</reference>
<protein>
    <submittedName>
        <fullName evidence="1">Uncharacterized protein</fullName>
    </submittedName>
</protein>
<gene>
    <name evidence="1" type="ordered locus">Desal_3110</name>
</gene>
<organism evidence="1 2">
    <name type="scientific">Maridesulfovibrio salexigens (strain ATCC 14822 / DSM 2638 / NCIMB 8403 / VKM B-1763)</name>
    <name type="common">Desulfovibrio salexigens</name>
    <dbReference type="NCBI Taxonomy" id="526222"/>
    <lineage>
        <taxon>Bacteria</taxon>
        <taxon>Pseudomonadati</taxon>
        <taxon>Thermodesulfobacteriota</taxon>
        <taxon>Desulfovibrionia</taxon>
        <taxon>Desulfovibrionales</taxon>
        <taxon>Desulfovibrionaceae</taxon>
        <taxon>Maridesulfovibrio</taxon>
    </lineage>
</organism>
<keyword evidence="2" id="KW-1185">Reference proteome</keyword>
<dbReference type="AlphaFoldDB" id="C6C1I6"/>
<accession>C6C1I6</accession>
<dbReference type="OrthoDB" id="1240928at2"/>
<dbReference type="InterPro" id="IPR024131">
    <property type="entry name" value="UPF0489"/>
</dbReference>
<dbReference type="Proteomes" id="UP000002601">
    <property type="component" value="Chromosome"/>
</dbReference>
<proteinExistence type="predicted"/>
<dbReference type="RefSeq" id="WP_015852977.1">
    <property type="nucleotide sequence ID" value="NC_012881.1"/>
</dbReference>
<dbReference type="eggNOG" id="ENOG5032R5P">
    <property type="taxonomic scope" value="Bacteria"/>
</dbReference>
<evidence type="ECO:0000313" key="1">
    <source>
        <dbReference type="EMBL" id="ACS81161.1"/>
    </source>
</evidence>
<dbReference type="EMBL" id="CP001649">
    <property type="protein sequence ID" value="ACS81161.1"/>
    <property type="molecule type" value="Genomic_DNA"/>
</dbReference>
<dbReference type="Pfam" id="PF12640">
    <property type="entry name" value="UPF0489"/>
    <property type="match status" value="1"/>
</dbReference>
<sequence>MGEWLVYFQGRNHSTAIKLNFLWKQDNIFIMDNHRAAFWCWMESLKKGENLNIFHVDRHFDALFSAQDYSHFPHAEFEDFGINEYLECGYDNDFFAVTPLFRWDNYLGLFIEKYGERISNWAFATHGKGSAPQSISYAAYEPWEFPAALGELKGSWIFNLDLDYFFGRMADGKMNRLFTDEYIEGWGAELRKALDGGVIKVLTVSLSPECAAGWEGAENALAVLNRGLKIEFSLPK</sequence>
<dbReference type="KEGG" id="dsa:Desal_3110"/>
<name>C6C1I6_MARSD</name>